<evidence type="ECO:0008006" key="4">
    <source>
        <dbReference type="Google" id="ProtNLM"/>
    </source>
</evidence>
<keyword evidence="1" id="KW-1133">Transmembrane helix</keyword>
<feature type="transmembrane region" description="Helical" evidence="1">
    <location>
        <begin position="191"/>
        <end position="213"/>
    </location>
</feature>
<protein>
    <recommendedName>
        <fullName evidence="4">TM2 domain-containing protein</fullName>
    </recommendedName>
</protein>
<dbReference type="Proteomes" id="UP000601171">
    <property type="component" value="Unassembled WGS sequence"/>
</dbReference>
<gene>
    <name evidence="2" type="ORF">H8707_12885</name>
</gene>
<dbReference type="RefSeq" id="WP_262430571.1">
    <property type="nucleotide sequence ID" value="NZ_JACRTG010000030.1"/>
</dbReference>
<keyword evidence="3" id="KW-1185">Reference proteome</keyword>
<feature type="transmembrane region" description="Helical" evidence="1">
    <location>
        <begin position="30"/>
        <end position="49"/>
    </location>
</feature>
<organism evidence="2 3">
    <name type="scientific">Paratissierella segnis</name>
    <dbReference type="NCBI Taxonomy" id="2763679"/>
    <lineage>
        <taxon>Bacteria</taxon>
        <taxon>Bacillati</taxon>
        <taxon>Bacillota</taxon>
        <taxon>Tissierellia</taxon>
        <taxon>Tissierellales</taxon>
        <taxon>Tissierellaceae</taxon>
        <taxon>Paratissierella</taxon>
    </lineage>
</organism>
<dbReference type="EMBL" id="JACRTG010000030">
    <property type="protein sequence ID" value="MBC8589109.1"/>
    <property type="molecule type" value="Genomic_DNA"/>
</dbReference>
<proteinExistence type="predicted"/>
<reference evidence="2" key="1">
    <citation type="submission" date="2020-08" db="EMBL/GenBank/DDBJ databases">
        <title>Genome public.</title>
        <authorList>
            <person name="Liu C."/>
            <person name="Sun Q."/>
        </authorList>
    </citation>
    <scope>NUCLEOTIDE SEQUENCE</scope>
    <source>
        <strain evidence="2">BX21</strain>
    </source>
</reference>
<accession>A0A926IKI5</accession>
<comment type="caution">
    <text evidence="2">The sequence shown here is derived from an EMBL/GenBank/DDBJ whole genome shotgun (WGS) entry which is preliminary data.</text>
</comment>
<sequence length="259" mass="29423">MRDKSKFIAFMLSVIPGLSHFYIGLKERAIIFFMVTLGALLGCVGLAGLTSSEGFIVLFIVIYLVIWLIALIDVFSAWKKLELRELYNGEATDMNNTVIDKKFNKKTVTLALSIIPGAGHMYLGQMEKGLIIMGAFFFSVFFMGWLGISLLLFLLPLIWFYSFFDAMHTVDGNTEDVDYKEINLPAIKPEWVGFSLIGIGVVIILERILYPLINWEIRRYVQTSVVSLVFIILGIFILKKNKHVGIEESDIKEDEDNEE</sequence>
<keyword evidence="1" id="KW-0472">Membrane</keyword>
<feature type="transmembrane region" description="Helical" evidence="1">
    <location>
        <begin position="220"/>
        <end position="238"/>
    </location>
</feature>
<name>A0A926IKI5_9FIRM</name>
<keyword evidence="1" id="KW-0812">Transmembrane</keyword>
<feature type="transmembrane region" description="Helical" evidence="1">
    <location>
        <begin position="6"/>
        <end position="23"/>
    </location>
</feature>
<evidence type="ECO:0000256" key="1">
    <source>
        <dbReference type="SAM" id="Phobius"/>
    </source>
</evidence>
<evidence type="ECO:0000313" key="2">
    <source>
        <dbReference type="EMBL" id="MBC8589109.1"/>
    </source>
</evidence>
<feature type="transmembrane region" description="Helical" evidence="1">
    <location>
        <begin position="55"/>
        <end position="78"/>
    </location>
</feature>
<dbReference type="AlphaFoldDB" id="A0A926IKI5"/>
<feature type="transmembrane region" description="Helical" evidence="1">
    <location>
        <begin position="130"/>
        <end position="161"/>
    </location>
</feature>
<evidence type="ECO:0000313" key="3">
    <source>
        <dbReference type="Proteomes" id="UP000601171"/>
    </source>
</evidence>